<evidence type="ECO:0000259" key="5">
    <source>
        <dbReference type="PROSITE" id="PS50105"/>
    </source>
</evidence>
<feature type="domain" description="SAM" evidence="5">
    <location>
        <begin position="718"/>
        <end position="788"/>
    </location>
</feature>
<dbReference type="InterPro" id="IPR054727">
    <property type="entry name" value="BICC1_KH"/>
</dbReference>
<dbReference type="InterPro" id="IPR004088">
    <property type="entry name" value="KH_dom_type_1"/>
</dbReference>
<dbReference type="Pfam" id="PF00536">
    <property type="entry name" value="SAM_1"/>
    <property type="match status" value="1"/>
</dbReference>
<organism evidence="6 7">
    <name type="scientific">Ceutorhynchus assimilis</name>
    <name type="common">cabbage seed weevil</name>
    <dbReference type="NCBI Taxonomy" id="467358"/>
    <lineage>
        <taxon>Eukaryota</taxon>
        <taxon>Metazoa</taxon>
        <taxon>Ecdysozoa</taxon>
        <taxon>Arthropoda</taxon>
        <taxon>Hexapoda</taxon>
        <taxon>Insecta</taxon>
        <taxon>Pterygota</taxon>
        <taxon>Neoptera</taxon>
        <taxon>Endopterygota</taxon>
        <taxon>Coleoptera</taxon>
        <taxon>Polyphaga</taxon>
        <taxon>Cucujiformia</taxon>
        <taxon>Curculionidae</taxon>
        <taxon>Ceutorhynchinae</taxon>
        <taxon>Ceutorhynchus</taxon>
    </lineage>
</organism>
<dbReference type="Pfam" id="PF00013">
    <property type="entry name" value="KH_1"/>
    <property type="match status" value="2"/>
</dbReference>
<dbReference type="OrthoDB" id="271862at2759"/>
<dbReference type="InterPro" id="IPR047554">
    <property type="entry name" value="BICC1_KH-I_rpt2"/>
</dbReference>
<gene>
    <name evidence="6" type="ORF">CEUTPL_LOCUS258</name>
</gene>
<protein>
    <recommendedName>
        <fullName evidence="5">SAM domain-containing protein</fullName>
    </recommendedName>
</protein>
<dbReference type="Proteomes" id="UP001152799">
    <property type="component" value="Chromosome 1"/>
</dbReference>
<feature type="compositionally biased region" description="Polar residues" evidence="4">
    <location>
        <begin position="580"/>
        <end position="590"/>
    </location>
</feature>
<evidence type="ECO:0000256" key="4">
    <source>
        <dbReference type="SAM" id="MobiDB-lite"/>
    </source>
</evidence>
<dbReference type="InterPro" id="IPR047549">
    <property type="entry name" value="BICC1_KH-I_rpt1"/>
</dbReference>
<evidence type="ECO:0000313" key="7">
    <source>
        <dbReference type="Proteomes" id="UP001152799"/>
    </source>
</evidence>
<dbReference type="PANTHER" id="PTHR10627:SF69">
    <property type="entry name" value="PROTEIN BICAUDAL C"/>
    <property type="match status" value="1"/>
</dbReference>
<reference evidence="6" key="1">
    <citation type="submission" date="2022-01" db="EMBL/GenBank/DDBJ databases">
        <authorList>
            <person name="King R."/>
        </authorList>
    </citation>
    <scope>NUCLEOTIDE SEQUENCE</scope>
</reference>
<evidence type="ECO:0000313" key="6">
    <source>
        <dbReference type="EMBL" id="CAH1121125.1"/>
    </source>
</evidence>
<dbReference type="Pfam" id="PF24234">
    <property type="entry name" value="KH_BICC1_1st"/>
    <property type="match status" value="1"/>
</dbReference>
<keyword evidence="2" id="KW-0677">Repeat</keyword>
<dbReference type="Gene3D" id="1.10.150.50">
    <property type="entry name" value="Transcription Factor, Ets-1"/>
    <property type="match status" value="1"/>
</dbReference>
<evidence type="ECO:0000256" key="2">
    <source>
        <dbReference type="ARBA" id="ARBA00022737"/>
    </source>
</evidence>
<dbReference type="SUPFAM" id="SSF54791">
    <property type="entry name" value="Eukaryotic type KH-domain (KH-domain type I)"/>
    <property type="match status" value="2"/>
</dbReference>
<dbReference type="InterPro" id="IPR001660">
    <property type="entry name" value="SAM"/>
</dbReference>
<accession>A0A9P0GPW9</accession>
<dbReference type="AlphaFoldDB" id="A0A9P0GPW9"/>
<dbReference type="CDD" id="cd22421">
    <property type="entry name" value="KH-I_BICC1_rpt2"/>
    <property type="match status" value="1"/>
</dbReference>
<dbReference type="GO" id="GO:0003723">
    <property type="term" value="F:RNA binding"/>
    <property type="evidence" value="ECO:0007669"/>
    <property type="project" value="UniProtKB-UniRule"/>
</dbReference>
<dbReference type="GO" id="GO:0010468">
    <property type="term" value="P:regulation of gene expression"/>
    <property type="evidence" value="ECO:0007669"/>
    <property type="project" value="UniProtKB-ARBA"/>
</dbReference>
<dbReference type="InterPro" id="IPR004087">
    <property type="entry name" value="KH_dom"/>
</dbReference>
<dbReference type="InterPro" id="IPR036612">
    <property type="entry name" value="KH_dom_type_1_sf"/>
</dbReference>
<dbReference type="SMART" id="SM00322">
    <property type="entry name" value="KH"/>
    <property type="match status" value="3"/>
</dbReference>
<dbReference type="PROSITE" id="PS50105">
    <property type="entry name" value="SAM_DOMAIN"/>
    <property type="match status" value="1"/>
</dbReference>
<dbReference type="PROSITE" id="PS50084">
    <property type="entry name" value="KH_TYPE_1"/>
    <property type="match status" value="2"/>
</dbReference>
<sequence length="808" mass="91069">MAECLPFIRSPEMTRNSDTMSEISDSGTITTSKWGSREEVRDLVTKLGLNDPSELHRERFRIDRCKLEKMLSGVNEAIFPADVFFAKLMDETDTIITWPNRLRVGGKSRRDPHVGIAGMPEDVQRARERILGVLNSTSHRITMKMDVSYTDHSHIIGKGGLSIKRVMDETKCHVHFPDSNRSNPNEKSNQVSISGDIEGVELARSRVRELVPLIFGFELPIKSQTVDLNSPYMVKVREQYKVQVMFKTRNGKLHSTLVLVKGQDWDVRQVKQATLILRQYLCEDLAEQTPFQMSMEISAHHHQFVLGKNHSYLKEIIMYTGCQIMFPDAQDPNIPSLKKSNVTITGDIHNVYKARQLLMGSLPLMVVFDLPEETSGLKVRPEEIAEIQTSCDVNINFRQRANKPTKACVIKGVEKCTSDIYKARNLILGLDEPPIYADIPSSYYIPAPSSPAKDVPTTIPNMGFPVSPLLLSSNYLSPFIFSTPPSPQQHSTECHTNNNNNSWTSLVNQQQQQFFPPDMNVNQLHQFSTNSSGYHSIDPTKLDKTFTADFLNVSGNSGHSSSFSTILSTSTSPRDLSPSGHGSYSDNYGQNQQSREFSAVLKEMNNPGEFHGPTLYRPMPESSPYDYENKRLSAMRAMRAKPNPDNIRVPHNSWSGYGMSHTSPGGFLTDKFKNDNQIGKWTYQSPRPNMQTEVKQSCTPTMMNTSNLLDHTPSQIWNRIKNTSNWCEDLPTLLTTMNLEHYMALFESHEIDMAVFSTLGEQDLINLGINAFGARRKMLLAISAFNKKNTPFSAAPGAERRNSPLNDE</sequence>
<keyword evidence="7" id="KW-1185">Reference proteome</keyword>
<name>A0A9P0GPW9_9CUCU</name>
<dbReference type="PANTHER" id="PTHR10627">
    <property type="entry name" value="SCP160"/>
    <property type="match status" value="1"/>
</dbReference>
<dbReference type="InterPro" id="IPR013761">
    <property type="entry name" value="SAM/pointed_sf"/>
</dbReference>
<comment type="similarity">
    <text evidence="1">Belongs to the BicC family.</text>
</comment>
<dbReference type="SUPFAM" id="SSF47769">
    <property type="entry name" value="SAM/Pointed domain"/>
    <property type="match status" value="1"/>
</dbReference>
<dbReference type="Pfam" id="PF22985">
    <property type="entry name" value="KH_BICC1"/>
    <property type="match status" value="2"/>
</dbReference>
<evidence type="ECO:0000256" key="3">
    <source>
        <dbReference type="PROSITE-ProRule" id="PRU00117"/>
    </source>
</evidence>
<dbReference type="EMBL" id="OU892277">
    <property type="protein sequence ID" value="CAH1121125.1"/>
    <property type="molecule type" value="Genomic_DNA"/>
</dbReference>
<evidence type="ECO:0000256" key="1">
    <source>
        <dbReference type="ARBA" id="ARBA00007662"/>
    </source>
</evidence>
<dbReference type="SMART" id="SM00454">
    <property type="entry name" value="SAM"/>
    <property type="match status" value="1"/>
</dbReference>
<feature type="compositionally biased region" description="Low complexity" evidence="4">
    <location>
        <begin position="556"/>
        <end position="572"/>
    </location>
</feature>
<feature type="region of interest" description="Disordered" evidence="4">
    <location>
        <begin position="556"/>
        <end position="590"/>
    </location>
</feature>
<dbReference type="Gene3D" id="3.30.310.270">
    <property type="match status" value="2"/>
</dbReference>
<proteinExistence type="inferred from homology"/>
<dbReference type="GO" id="GO:0005737">
    <property type="term" value="C:cytoplasm"/>
    <property type="evidence" value="ECO:0007669"/>
    <property type="project" value="TreeGrafter"/>
</dbReference>
<keyword evidence="3" id="KW-0694">RNA-binding</keyword>